<dbReference type="RefSeq" id="WP_072934978.1">
    <property type="nucleotide sequence ID" value="NZ_FQUG01000003.1"/>
</dbReference>
<evidence type="ECO:0000313" key="2">
    <source>
        <dbReference type="Proteomes" id="UP000184404"/>
    </source>
</evidence>
<gene>
    <name evidence="1" type="ORF">SAMN02745190_00898</name>
</gene>
<dbReference type="EMBL" id="FQUG01000003">
    <property type="protein sequence ID" value="SHE64558.1"/>
    <property type="molecule type" value="Genomic_DNA"/>
</dbReference>
<dbReference type="Proteomes" id="UP000184404">
    <property type="component" value="Unassembled WGS sequence"/>
</dbReference>
<sequence>MIQAGQYITDGTCVWIVDDIRDGDRVGDVVFHSVLLPGHILADGAALADVSTDYPRLLSWARANNMITLDSTDMGKYYYDSEADTLRVPKADDGRFIEGSTTAGTAKNAGLPNIKGDLGRLAQGTNGALPNGAFYTNGVTPVGFYSGNDVRGWTMSYFDASRSNSIYSDSVTTVQPKALTSIAQIKY</sequence>
<accession>A0A1M4V6S6</accession>
<reference evidence="1 2" key="1">
    <citation type="submission" date="2016-11" db="EMBL/GenBank/DDBJ databases">
        <authorList>
            <person name="Jaros S."/>
            <person name="Januszkiewicz K."/>
            <person name="Wedrychowicz H."/>
        </authorList>
    </citation>
    <scope>NUCLEOTIDE SEQUENCE [LARGE SCALE GENOMIC DNA]</scope>
    <source>
        <strain evidence="1 2">DSM 10502</strain>
    </source>
</reference>
<name>A0A1M4V6S6_9FIRM</name>
<keyword evidence="2" id="KW-1185">Reference proteome</keyword>
<dbReference type="AlphaFoldDB" id="A0A1M4V6S6"/>
<dbReference type="STRING" id="1123243.SAMN02745190_00898"/>
<protein>
    <recommendedName>
        <fullName evidence="3">Phage Tail Collar Domain</fullName>
    </recommendedName>
</protein>
<evidence type="ECO:0000313" key="1">
    <source>
        <dbReference type="EMBL" id="SHE64558.1"/>
    </source>
</evidence>
<proteinExistence type="predicted"/>
<organism evidence="1 2">
    <name type="scientific">Schwartzia succinivorans DSM 10502</name>
    <dbReference type="NCBI Taxonomy" id="1123243"/>
    <lineage>
        <taxon>Bacteria</taxon>
        <taxon>Bacillati</taxon>
        <taxon>Bacillota</taxon>
        <taxon>Negativicutes</taxon>
        <taxon>Selenomonadales</taxon>
        <taxon>Selenomonadaceae</taxon>
        <taxon>Schwartzia</taxon>
    </lineage>
</organism>
<evidence type="ECO:0008006" key="3">
    <source>
        <dbReference type="Google" id="ProtNLM"/>
    </source>
</evidence>